<gene>
    <name evidence="2" type="ORF">H5410_030037</name>
</gene>
<keyword evidence="1" id="KW-0732">Signal</keyword>
<proteinExistence type="predicted"/>
<keyword evidence="3" id="KW-1185">Reference proteome</keyword>
<name>A0A9J5YD54_SOLCO</name>
<reference evidence="2 3" key="1">
    <citation type="submission" date="2020-09" db="EMBL/GenBank/DDBJ databases">
        <title>De no assembly of potato wild relative species, Solanum commersonii.</title>
        <authorList>
            <person name="Cho K."/>
        </authorList>
    </citation>
    <scope>NUCLEOTIDE SEQUENCE [LARGE SCALE GENOMIC DNA]</scope>
    <source>
        <strain evidence="2">LZ3.2</strain>
        <tissue evidence="2">Leaf</tissue>
    </source>
</reference>
<organism evidence="2 3">
    <name type="scientific">Solanum commersonii</name>
    <name type="common">Commerson's wild potato</name>
    <name type="synonym">Commerson's nightshade</name>
    <dbReference type="NCBI Taxonomy" id="4109"/>
    <lineage>
        <taxon>Eukaryota</taxon>
        <taxon>Viridiplantae</taxon>
        <taxon>Streptophyta</taxon>
        <taxon>Embryophyta</taxon>
        <taxon>Tracheophyta</taxon>
        <taxon>Spermatophyta</taxon>
        <taxon>Magnoliopsida</taxon>
        <taxon>eudicotyledons</taxon>
        <taxon>Gunneridae</taxon>
        <taxon>Pentapetalae</taxon>
        <taxon>asterids</taxon>
        <taxon>lamiids</taxon>
        <taxon>Solanales</taxon>
        <taxon>Solanaceae</taxon>
        <taxon>Solanoideae</taxon>
        <taxon>Solaneae</taxon>
        <taxon>Solanum</taxon>
    </lineage>
</organism>
<sequence>MPVLSYIALGNLLLANVFEQFVDILICETQHLHLVSNLFKGTLGDWIYNERQLFLEVVSSITGINQEMSGDQLMEIVYRGMKGKRFLIVKDDIWSIEA</sequence>
<evidence type="ECO:0000313" key="3">
    <source>
        <dbReference type="Proteomes" id="UP000824120"/>
    </source>
</evidence>
<dbReference type="Proteomes" id="UP000824120">
    <property type="component" value="Chromosome 6"/>
</dbReference>
<feature type="chain" id="PRO_5039950303" evidence="1">
    <location>
        <begin position="20"/>
        <end position="98"/>
    </location>
</feature>
<accession>A0A9J5YD54</accession>
<comment type="caution">
    <text evidence="2">The sequence shown here is derived from an EMBL/GenBank/DDBJ whole genome shotgun (WGS) entry which is preliminary data.</text>
</comment>
<dbReference type="EMBL" id="JACXVP010000006">
    <property type="protein sequence ID" value="KAG5598667.1"/>
    <property type="molecule type" value="Genomic_DNA"/>
</dbReference>
<protein>
    <submittedName>
        <fullName evidence="2">Uncharacterized protein</fullName>
    </submittedName>
</protein>
<dbReference type="OrthoDB" id="1293551at2759"/>
<dbReference type="AlphaFoldDB" id="A0A9J5YD54"/>
<evidence type="ECO:0000256" key="1">
    <source>
        <dbReference type="SAM" id="SignalP"/>
    </source>
</evidence>
<evidence type="ECO:0000313" key="2">
    <source>
        <dbReference type="EMBL" id="KAG5598667.1"/>
    </source>
</evidence>
<feature type="signal peptide" evidence="1">
    <location>
        <begin position="1"/>
        <end position="19"/>
    </location>
</feature>